<proteinExistence type="inferred from homology"/>
<evidence type="ECO:0000256" key="3">
    <source>
        <dbReference type="ARBA" id="ARBA00012754"/>
    </source>
</evidence>
<feature type="domain" description="Beta-mannosidase-like galactose-binding" evidence="7">
    <location>
        <begin position="29"/>
        <end position="180"/>
    </location>
</feature>
<evidence type="ECO:0000313" key="8">
    <source>
        <dbReference type="EMBL" id="MDR6867455.1"/>
    </source>
</evidence>
<evidence type="ECO:0000259" key="6">
    <source>
        <dbReference type="Pfam" id="PF00703"/>
    </source>
</evidence>
<protein>
    <recommendedName>
        <fullName evidence="3">beta-mannosidase</fullName>
        <ecNumber evidence="3">3.2.1.25</ecNumber>
    </recommendedName>
</protein>
<comment type="caution">
    <text evidence="8">The sequence shown here is derived from an EMBL/GenBank/DDBJ whole genome shotgun (WGS) entry which is preliminary data.</text>
</comment>
<accession>A0ABU1SCW8</accession>
<dbReference type="SUPFAM" id="SSF49785">
    <property type="entry name" value="Galactose-binding domain-like"/>
    <property type="match status" value="1"/>
</dbReference>
<keyword evidence="5 8" id="KW-0326">Glycosidase</keyword>
<dbReference type="SUPFAM" id="SSF51445">
    <property type="entry name" value="(Trans)glycosidases"/>
    <property type="match status" value="1"/>
</dbReference>
<dbReference type="EC" id="3.2.1.25" evidence="3"/>
<keyword evidence="9" id="KW-1185">Reference proteome</keyword>
<dbReference type="SUPFAM" id="SSF49303">
    <property type="entry name" value="beta-Galactosidase/glucuronidase domain"/>
    <property type="match status" value="1"/>
</dbReference>
<dbReference type="Gene3D" id="3.20.20.80">
    <property type="entry name" value="Glycosidases"/>
    <property type="match status" value="1"/>
</dbReference>
<dbReference type="EMBL" id="JAVDUM010000008">
    <property type="protein sequence ID" value="MDR6867455.1"/>
    <property type="molecule type" value="Genomic_DNA"/>
</dbReference>
<dbReference type="Gene3D" id="2.60.40.10">
    <property type="entry name" value="Immunoglobulins"/>
    <property type="match status" value="1"/>
</dbReference>
<comment type="catalytic activity">
    <reaction evidence="1">
        <text>Hydrolysis of terminal, non-reducing beta-D-mannose residues in beta-D-mannosides.</text>
        <dbReference type="EC" id="3.2.1.25"/>
    </reaction>
</comment>
<dbReference type="PANTHER" id="PTHR43730:SF1">
    <property type="entry name" value="BETA-MANNOSIDASE"/>
    <property type="match status" value="1"/>
</dbReference>
<dbReference type="InterPro" id="IPR054593">
    <property type="entry name" value="Beta-mannosidase-like_N2"/>
</dbReference>
<keyword evidence="4 8" id="KW-0378">Hydrolase</keyword>
<organism evidence="8 9">
    <name type="scientific">Microbacterium resistens</name>
    <dbReference type="NCBI Taxonomy" id="156977"/>
    <lineage>
        <taxon>Bacteria</taxon>
        <taxon>Bacillati</taxon>
        <taxon>Actinomycetota</taxon>
        <taxon>Actinomycetes</taxon>
        <taxon>Micrococcales</taxon>
        <taxon>Microbacteriaceae</taxon>
        <taxon>Microbacterium</taxon>
    </lineage>
</organism>
<dbReference type="InterPro" id="IPR008979">
    <property type="entry name" value="Galactose-bd-like_sf"/>
</dbReference>
<dbReference type="Pfam" id="PF00703">
    <property type="entry name" value="Glyco_hydro_2"/>
    <property type="match status" value="1"/>
</dbReference>
<evidence type="ECO:0000256" key="5">
    <source>
        <dbReference type="ARBA" id="ARBA00023295"/>
    </source>
</evidence>
<sequence>MLTRTLLESPWRLRAIAGPIPHDIAGMDIAAPVPGDVHMALRAAEAIPDPADGDNEHDLAWIGSTDWEYRTRLPRLTDAERVDLVFHGVDTIAELFIDGESRARSRNMHRTWRVPLPELTRGTAEARLLLSAPVPAAEEERRRLGALPSAFSPLAPYLRKKACDFGWDWGPALPGAGIWRRVEIETWSVARLAAVRPTARLRGADGAVELDIEIDRAPSGQGRELGIAVELGGASLSLVVPAEESRVRGVLHVPKPEPWWPAGLGAQTLHELRVELRHSDELLDRSAQAIGFRELVVDQIPDGDGDGCGFGISVNGVPLFIRGFNWIPEDTSIASVTRDDYRRRIDDARDLGANLLRVWGGGVFEDDEFYRACDEKGMLVWQDFLFACAAYPEDDRSVAEVRAEARDNITRIMPHPSLALWNGNNENLWFWFLHGWDELLGGAAWGERYYVDVLPEAVADLDPSRSYLLGSPSSGERWREPNDPTRGVVHWWLPGDYRDYDLVRPRFVSEFGFQGPPARPTFDRVVHDAEPAPFSPGTIQRQKAVGGTERINDVLDVHLGVPADFDEWYWLAQLDQARAVRYGVERFRTLEPYCRGTIVWQLNDCWPSLSWSMIDVDDRWKPAAYAVRAAYADRILVLRMEDGLPALFACNSAAEEWRASATVERWTGQERGARAELEVIVPAGTALRVPLGGLADGLGGAELLVASAEGSRTVLLGGTDRDFPDVPAAYGVEVTIGDHGIEITLTARSILRDTVIAVEEIDPGAHSEENLLTVLPGETATWTVRTRHPERFTREAVRGVLRTARAALVRDERFRGLSALEAP</sequence>
<dbReference type="InterPro" id="IPR013783">
    <property type="entry name" value="Ig-like_fold"/>
</dbReference>
<comment type="similarity">
    <text evidence="2">Belongs to the glycosyl hydrolase 2 family.</text>
</comment>
<dbReference type="InterPro" id="IPR017853">
    <property type="entry name" value="GH"/>
</dbReference>
<dbReference type="InterPro" id="IPR050887">
    <property type="entry name" value="Beta-mannosidase_GH2"/>
</dbReference>
<feature type="domain" description="Glycoside hydrolase family 2 immunoglobulin-like beta-sandwich" evidence="6">
    <location>
        <begin position="196"/>
        <end position="293"/>
    </location>
</feature>
<dbReference type="Pfam" id="PF22666">
    <property type="entry name" value="Glyco_hydro_2_N2"/>
    <property type="match status" value="1"/>
</dbReference>
<dbReference type="Gene3D" id="2.60.120.260">
    <property type="entry name" value="Galactose-binding domain-like"/>
    <property type="match status" value="1"/>
</dbReference>
<evidence type="ECO:0000313" key="9">
    <source>
        <dbReference type="Proteomes" id="UP001259347"/>
    </source>
</evidence>
<evidence type="ECO:0000259" key="7">
    <source>
        <dbReference type="Pfam" id="PF22666"/>
    </source>
</evidence>
<dbReference type="PANTHER" id="PTHR43730">
    <property type="entry name" value="BETA-MANNOSIDASE"/>
    <property type="match status" value="1"/>
</dbReference>
<dbReference type="InterPro" id="IPR006102">
    <property type="entry name" value="Ig-like_GH2"/>
</dbReference>
<evidence type="ECO:0000256" key="2">
    <source>
        <dbReference type="ARBA" id="ARBA00007401"/>
    </source>
</evidence>
<dbReference type="Proteomes" id="UP001259347">
    <property type="component" value="Unassembled WGS sequence"/>
</dbReference>
<name>A0ABU1SCW8_9MICO</name>
<evidence type="ECO:0000256" key="1">
    <source>
        <dbReference type="ARBA" id="ARBA00000829"/>
    </source>
</evidence>
<dbReference type="InterPro" id="IPR036156">
    <property type="entry name" value="Beta-gal/glucu_dom_sf"/>
</dbReference>
<reference evidence="8 9" key="1">
    <citation type="submission" date="2023-07" db="EMBL/GenBank/DDBJ databases">
        <title>Sorghum-associated microbial communities from plants grown in Nebraska, USA.</title>
        <authorList>
            <person name="Schachtman D."/>
        </authorList>
    </citation>
    <scope>NUCLEOTIDE SEQUENCE [LARGE SCALE GENOMIC DNA]</scope>
    <source>
        <strain evidence="8 9">2980</strain>
    </source>
</reference>
<evidence type="ECO:0000256" key="4">
    <source>
        <dbReference type="ARBA" id="ARBA00022801"/>
    </source>
</evidence>
<dbReference type="GO" id="GO:0004567">
    <property type="term" value="F:beta-mannosidase activity"/>
    <property type="evidence" value="ECO:0007669"/>
    <property type="project" value="UniProtKB-EC"/>
</dbReference>
<gene>
    <name evidence="8" type="ORF">J2Y69_002058</name>
</gene>
<dbReference type="RefSeq" id="WP_310020268.1">
    <property type="nucleotide sequence ID" value="NZ_JAVDUM010000008.1"/>
</dbReference>